<reference evidence="1" key="1">
    <citation type="submission" date="2022-10" db="EMBL/GenBank/DDBJ databases">
        <title>Culturing micro-colonial fungi from biological soil crusts in the Mojave desert and describing Neophaeococcomyces mojavensis, and introducing the new genera and species Taxawa tesnikishii.</title>
        <authorList>
            <person name="Kurbessoian T."/>
            <person name="Stajich J.E."/>
        </authorList>
    </citation>
    <scope>NUCLEOTIDE SEQUENCE</scope>
    <source>
        <strain evidence="1">JES_115</strain>
    </source>
</reference>
<evidence type="ECO:0000313" key="2">
    <source>
        <dbReference type="Proteomes" id="UP001172680"/>
    </source>
</evidence>
<sequence>MPQTVYVLTFTNDSKFSDLTFVYQSESFHVHRIIVYGQSEYFDECFSEEGIVSVEPRGKRQREAGKMQKGHGGHILLNLNRKQVQAMLHYMYSGVVSGSITCKEDFNEAVEEYRAASLYDVLSWKDKLEIKIRDYFRQTSTGDELLQRTKLAYSNTHEDSIREWATEVCAPRLQELLRFDSTREALKELIDEFYCFWDDLDAACTK</sequence>
<name>A0ACC2ZLD4_9PEZI</name>
<dbReference type="EMBL" id="JAPDRP010000003">
    <property type="protein sequence ID" value="KAJ9648414.1"/>
    <property type="molecule type" value="Genomic_DNA"/>
</dbReference>
<gene>
    <name evidence="1" type="ORF">H2199_001269</name>
</gene>
<accession>A0ACC2ZLD4</accession>
<proteinExistence type="predicted"/>
<dbReference type="Proteomes" id="UP001172680">
    <property type="component" value="Unassembled WGS sequence"/>
</dbReference>
<keyword evidence="2" id="KW-1185">Reference proteome</keyword>
<protein>
    <submittedName>
        <fullName evidence="1">Uncharacterized protein</fullName>
    </submittedName>
</protein>
<comment type="caution">
    <text evidence="1">The sequence shown here is derived from an EMBL/GenBank/DDBJ whole genome shotgun (WGS) entry which is preliminary data.</text>
</comment>
<evidence type="ECO:0000313" key="1">
    <source>
        <dbReference type="EMBL" id="KAJ9648414.1"/>
    </source>
</evidence>
<organism evidence="1 2">
    <name type="scientific">Coniosporium tulheliwenetii</name>
    <dbReference type="NCBI Taxonomy" id="3383036"/>
    <lineage>
        <taxon>Eukaryota</taxon>
        <taxon>Fungi</taxon>
        <taxon>Dikarya</taxon>
        <taxon>Ascomycota</taxon>
        <taxon>Pezizomycotina</taxon>
        <taxon>Dothideomycetes</taxon>
        <taxon>Dothideomycetes incertae sedis</taxon>
        <taxon>Coniosporium</taxon>
    </lineage>
</organism>